<gene>
    <name evidence="2" type="ORF">Lqua_1871</name>
    <name evidence="3" type="ORF">NCTC12376_02146</name>
</gene>
<evidence type="ECO:0000313" key="5">
    <source>
        <dbReference type="Proteomes" id="UP000254230"/>
    </source>
</evidence>
<sequence>MFRELINHIPFGILMILLMSLFVVISYVSAYFSDYIFFHEKDNTHRQLSNSLMSILTGGFFVLLAFIIINTWNYLQDASTAVSKEADYLAIIMRDIGAFPPEIQSKIRDAVGQYTVAVRVDEWAAMRHGEENPEAWSSLNNLYLTVKNYDPVTSKEFIFYRLVINNINNVLLSRRDRLNKIDSIIPKSLSYSIFWGSIFLAFMLGIIRGKDSIIKLSPMLLFSALLGFNLALALSFDYPFSGDIAVSNKIFYNGVLNEFSDNEHS</sequence>
<protein>
    <recommendedName>
        <fullName evidence="6">DUF4239 domain-containing protein</fullName>
    </recommendedName>
</protein>
<keyword evidence="4" id="KW-1185">Reference proteome</keyword>
<dbReference type="STRING" id="45072.Lqua_1871"/>
<name>A0A378KY79_9GAMM</name>
<organism evidence="3 5">
    <name type="scientific">Legionella quateirensis</name>
    <dbReference type="NCBI Taxonomy" id="45072"/>
    <lineage>
        <taxon>Bacteria</taxon>
        <taxon>Pseudomonadati</taxon>
        <taxon>Pseudomonadota</taxon>
        <taxon>Gammaproteobacteria</taxon>
        <taxon>Legionellales</taxon>
        <taxon>Legionellaceae</taxon>
        <taxon>Legionella</taxon>
    </lineage>
</organism>
<evidence type="ECO:0000313" key="3">
    <source>
        <dbReference type="EMBL" id="STY18328.1"/>
    </source>
</evidence>
<dbReference type="Pfam" id="PF14023">
    <property type="entry name" value="Bestrophin-like"/>
    <property type="match status" value="1"/>
</dbReference>
<dbReference type="EMBL" id="UGOW01000001">
    <property type="protein sequence ID" value="STY18328.1"/>
    <property type="molecule type" value="Genomic_DNA"/>
</dbReference>
<feature type="transmembrane region" description="Helical" evidence="1">
    <location>
        <begin position="12"/>
        <end position="32"/>
    </location>
</feature>
<keyword evidence="1" id="KW-0472">Membrane</keyword>
<accession>A0A378KY79</accession>
<reference evidence="3 5" key="2">
    <citation type="submission" date="2018-06" db="EMBL/GenBank/DDBJ databases">
        <authorList>
            <consortium name="Pathogen Informatics"/>
            <person name="Doyle S."/>
        </authorList>
    </citation>
    <scope>NUCLEOTIDE SEQUENCE [LARGE SCALE GENOMIC DNA]</scope>
    <source>
        <strain evidence="3 5">NCTC12376</strain>
    </source>
</reference>
<feature type="transmembrane region" description="Helical" evidence="1">
    <location>
        <begin position="219"/>
        <end position="240"/>
    </location>
</feature>
<evidence type="ECO:0000313" key="2">
    <source>
        <dbReference type="EMBL" id="KTD48342.1"/>
    </source>
</evidence>
<dbReference type="Proteomes" id="UP000054639">
    <property type="component" value="Unassembled WGS sequence"/>
</dbReference>
<keyword evidence="1" id="KW-1133">Transmembrane helix</keyword>
<evidence type="ECO:0008006" key="6">
    <source>
        <dbReference type="Google" id="ProtNLM"/>
    </source>
</evidence>
<dbReference type="EMBL" id="LNYR01000022">
    <property type="protein sequence ID" value="KTD48342.1"/>
    <property type="molecule type" value="Genomic_DNA"/>
</dbReference>
<dbReference type="InterPro" id="IPR025333">
    <property type="entry name" value="DUF4239"/>
</dbReference>
<keyword evidence="1" id="KW-0812">Transmembrane</keyword>
<dbReference type="OrthoDB" id="5647763at2"/>
<dbReference type="RefSeq" id="WP_058474040.1">
    <property type="nucleotide sequence ID" value="NZ_CAAAIL010000015.1"/>
</dbReference>
<evidence type="ECO:0000256" key="1">
    <source>
        <dbReference type="SAM" id="Phobius"/>
    </source>
</evidence>
<feature type="transmembrane region" description="Helical" evidence="1">
    <location>
        <begin position="52"/>
        <end position="75"/>
    </location>
</feature>
<dbReference type="AlphaFoldDB" id="A0A378KY79"/>
<dbReference type="Proteomes" id="UP000254230">
    <property type="component" value="Unassembled WGS sequence"/>
</dbReference>
<feature type="transmembrane region" description="Helical" evidence="1">
    <location>
        <begin position="189"/>
        <end position="207"/>
    </location>
</feature>
<evidence type="ECO:0000313" key="4">
    <source>
        <dbReference type="Proteomes" id="UP000054639"/>
    </source>
</evidence>
<proteinExistence type="predicted"/>
<reference evidence="2 4" key="1">
    <citation type="submission" date="2015-11" db="EMBL/GenBank/DDBJ databases">
        <title>Genomic analysis of 38 Legionella species identifies large and diverse effector repertoires.</title>
        <authorList>
            <person name="Burstein D."/>
            <person name="Amaro F."/>
            <person name="Zusman T."/>
            <person name="Lifshitz Z."/>
            <person name="Cohen O."/>
            <person name="Gilbert J.A."/>
            <person name="Pupko T."/>
            <person name="Shuman H.A."/>
            <person name="Segal G."/>
        </authorList>
    </citation>
    <scope>NUCLEOTIDE SEQUENCE [LARGE SCALE GENOMIC DNA]</scope>
    <source>
        <strain evidence="2 4">ATCC 49507</strain>
    </source>
</reference>